<dbReference type="AlphaFoldDB" id="A0AAW2CYY8"/>
<dbReference type="EMBL" id="JAZDWU010000005">
    <property type="protein sequence ID" value="KAL0002728.1"/>
    <property type="molecule type" value="Genomic_DNA"/>
</dbReference>
<dbReference type="Proteomes" id="UP001459277">
    <property type="component" value="Unassembled WGS sequence"/>
</dbReference>
<reference evidence="1 2" key="1">
    <citation type="submission" date="2024-01" db="EMBL/GenBank/DDBJ databases">
        <title>A telomere-to-telomere, gap-free genome of sweet tea (Lithocarpus litseifolius).</title>
        <authorList>
            <person name="Zhou J."/>
        </authorList>
    </citation>
    <scope>NUCLEOTIDE SEQUENCE [LARGE SCALE GENOMIC DNA]</scope>
    <source>
        <strain evidence="1">Zhou-2022a</strain>
        <tissue evidence="1">Leaf</tissue>
    </source>
</reference>
<gene>
    <name evidence="1" type="ORF">SO802_016509</name>
</gene>
<organism evidence="1 2">
    <name type="scientific">Lithocarpus litseifolius</name>
    <dbReference type="NCBI Taxonomy" id="425828"/>
    <lineage>
        <taxon>Eukaryota</taxon>
        <taxon>Viridiplantae</taxon>
        <taxon>Streptophyta</taxon>
        <taxon>Embryophyta</taxon>
        <taxon>Tracheophyta</taxon>
        <taxon>Spermatophyta</taxon>
        <taxon>Magnoliopsida</taxon>
        <taxon>eudicotyledons</taxon>
        <taxon>Gunneridae</taxon>
        <taxon>Pentapetalae</taxon>
        <taxon>rosids</taxon>
        <taxon>fabids</taxon>
        <taxon>Fagales</taxon>
        <taxon>Fagaceae</taxon>
        <taxon>Lithocarpus</taxon>
    </lineage>
</organism>
<proteinExistence type="predicted"/>
<accession>A0AAW2CYY8</accession>
<evidence type="ECO:0000313" key="2">
    <source>
        <dbReference type="Proteomes" id="UP001459277"/>
    </source>
</evidence>
<comment type="caution">
    <text evidence="1">The sequence shown here is derived from an EMBL/GenBank/DDBJ whole genome shotgun (WGS) entry which is preliminary data.</text>
</comment>
<dbReference type="Pfam" id="PF03004">
    <property type="entry name" value="Transposase_24"/>
    <property type="match status" value="1"/>
</dbReference>
<evidence type="ECO:0000313" key="1">
    <source>
        <dbReference type="EMBL" id="KAL0002728.1"/>
    </source>
</evidence>
<protein>
    <submittedName>
        <fullName evidence="1">Uncharacterized protein</fullName>
    </submittedName>
</protein>
<name>A0AAW2CYY8_9ROSI</name>
<dbReference type="InterPro" id="IPR004252">
    <property type="entry name" value="Probable_transposase_24"/>
</dbReference>
<sequence>MLYVIIVGLEGCLKITNFGNFMGNQRLQRRLLNVGVLVQETLNQYGDFRGMLHDLYPTHEMAPEPVEQGESVQHNRLKSKSIEAAVKRAVVYEKVYNTKDGTHVTVRARENIARMKEILNEEGTPLQGESSGGILWSKDDAFARVMGLERSDVYVGWVLDEPHQEEVGQPFHNIY</sequence>
<keyword evidence="2" id="KW-1185">Reference proteome</keyword>